<protein>
    <submittedName>
        <fullName evidence="1">Uncharacterized protein</fullName>
    </submittedName>
</protein>
<name>A0A401RRE4_CHIPU</name>
<proteinExistence type="predicted"/>
<keyword evidence="2" id="KW-1185">Reference proteome</keyword>
<reference evidence="1 2" key="1">
    <citation type="journal article" date="2018" name="Nat. Ecol. Evol.">
        <title>Shark genomes provide insights into elasmobranch evolution and the origin of vertebrates.</title>
        <authorList>
            <person name="Hara Y"/>
            <person name="Yamaguchi K"/>
            <person name="Onimaru K"/>
            <person name="Kadota M"/>
            <person name="Koyanagi M"/>
            <person name="Keeley SD"/>
            <person name="Tatsumi K"/>
            <person name="Tanaka K"/>
            <person name="Motone F"/>
            <person name="Kageyama Y"/>
            <person name="Nozu R"/>
            <person name="Adachi N"/>
            <person name="Nishimura O"/>
            <person name="Nakagawa R"/>
            <person name="Tanegashima C"/>
            <person name="Kiyatake I"/>
            <person name="Matsumoto R"/>
            <person name="Murakumo K"/>
            <person name="Nishida K"/>
            <person name="Terakita A"/>
            <person name="Kuratani S"/>
            <person name="Sato K"/>
            <person name="Hyodo S Kuraku.S."/>
        </authorList>
    </citation>
    <scope>NUCLEOTIDE SEQUENCE [LARGE SCALE GENOMIC DNA]</scope>
</reference>
<sequence length="101" mass="11311">MAAVTLGRFPDQRPPCLYPGLEGLFRVIFNLDPGLVNSVRSFLPAWLSHTDSEHRSLKPIAAAAGENNSMSLFLCVLINVTLHMHYIETKLRVRLRLPVTV</sequence>
<dbReference type="Proteomes" id="UP000287033">
    <property type="component" value="Unassembled WGS sequence"/>
</dbReference>
<evidence type="ECO:0000313" key="2">
    <source>
        <dbReference type="Proteomes" id="UP000287033"/>
    </source>
</evidence>
<accession>A0A401RRE4</accession>
<dbReference type="EMBL" id="BEZZ01001883">
    <property type="protein sequence ID" value="GCC20650.1"/>
    <property type="molecule type" value="Genomic_DNA"/>
</dbReference>
<comment type="caution">
    <text evidence="1">The sequence shown here is derived from an EMBL/GenBank/DDBJ whole genome shotgun (WGS) entry which is preliminary data.</text>
</comment>
<evidence type="ECO:0000313" key="1">
    <source>
        <dbReference type="EMBL" id="GCC20650.1"/>
    </source>
</evidence>
<organism evidence="1 2">
    <name type="scientific">Chiloscyllium punctatum</name>
    <name type="common">Brownbanded bambooshark</name>
    <name type="synonym">Hemiscyllium punctatum</name>
    <dbReference type="NCBI Taxonomy" id="137246"/>
    <lineage>
        <taxon>Eukaryota</taxon>
        <taxon>Metazoa</taxon>
        <taxon>Chordata</taxon>
        <taxon>Craniata</taxon>
        <taxon>Vertebrata</taxon>
        <taxon>Chondrichthyes</taxon>
        <taxon>Elasmobranchii</taxon>
        <taxon>Galeomorphii</taxon>
        <taxon>Galeoidea</taxon>
        <taxon>Orectolobiformes</taxon>
        <taxon>Hemiscylliidae</taxon>
        <taxon>Chiloscyllium</taxon>
    </lineage>
</organism>
<dbReference type="AlphaFoldDB" id="A0A401RRE4"/>
<gene>
    <name evidence="1" type="ORF">chiPu_0019215</name>
</gene>